<dbReference type="AlphaFoldDB" id="A0A543CP37"/>
<sequence>MTVLFTIILIISGCGVALLAWMFRRDDSRLGMAALGVLIAANVLAMVHAALDA</sequence>
<reference evidence="2 3" key="1">
    <citation type="submission" date="2019-06" db="EMBL/GenBank/DDBJ databases">
        <title>Sequencing the genomes of 1000 actinobacteria strains.</title>
        <authorList>
            <person name="Klenk H.-P."/>
        </authorList>
    </citation>
    <scope>NUCLEOTIDE SEQUENCE [LARGE SCALE GENOMIC DNA]</scope>
    <source>
        <strain evidence="2 3">DSM 102200</strain>
    </source>
</reference>
<comment type="caution">
    <text evidence="2">The sequence shown here is derived from an EMBL/GenBank/DDBJ whole genome shotgun (WGS) entry which is preliminary data.</text>
</comment>
<gene>
    <name evidence="2" type="ORF">FB559_4502</name>
</gene>
<keyword evidence="1" id="KW-1133">Transmembrane helix</keyword>
<dbReference type="Proteomes" id="UP000316096">
    <property type="component" value="Unassembled WGS sequence"/>
</dbReference>
<name>A0A543CP37_9ACTN</name>
<keyword evidence="3" id="KW-1185">Reference proteome</keyword>
<feature type="transmembrane region" description="Helical" evidence="1">
    <location>
        <begin position="6"/>
        <end position="23"/>
    </location>
</feature>
<evidence type="ECO:0000313" key="2">
    <source>
        <dbReference type="EMBL" id="TQL98868.1"/>
    </source>
</evidence>
<keyword evidence="1" id="KW-0472">Membrane</keyword>
<accession>A0A543CP37</accession>
<feature type="transmembrane region" description="Helical" evidence="1">
    <location>
        <begin position="30"/>
        <end position="51"/>
    </location>
</feature>
<proteinExistence type="predicted"/>
<protein>
    <submittedName>
        <fullName evidence="2">Uncharacterized protein</fullName>
    </submittedName>
</protein>
<evidence type="ECO:0000256" key="1">
    <source>
        <dbReference type="SAM" id="Phobius"/>
    </source>
</evidence>
<organism evidence="2 3">
    <name type="scientific">Actinoallomurus bryophytorum</name>
    <dbReference type="NCBI Taxonomy" id="1490222"/>
    <lineage>
        <taxon>Bacteria</taxon>
        <taxon>Bacillati</taxon>
        <taxon>Actinomycetota</taxon>
        <taxon>Actinomycetes</taxon>
        <taxon>Streptosporangiales</taxon>
        <taxon>Thermomonosporaceae</taxon>
        <taxon>Actinoallomurus</taxon>
    </lineage>
</organism>
<evidence type="ECO:0000313" key="3">
    <source>
        <dbReference type="Proteomes" id="UP000316096"/>
    </source>
</evidence>
<keyword evidence="1" id="KW-0812">Transmembrane</keyword>
<dbReference type="RefSeq" id="WP_185792341.1">
    <property type="nucleotide sequence ID" value="NZ_VFOZ01000001.1"/>
</dbReference>
<dbReference type="EMBL" id="VFOZ01000001">
    <property type="protein sequence ID" value="TQL98868.1"/>
    <property type="molecule type" value="Genomic_DNA"/>
</dbReference>